<dbReference type="Pfam" id="PF13581">
    <property type="entry name" value="HATPase_c_2"/>
    <property type="match status" value="1"/>
</dbReference>
<dbReference type="CDD" id="cd16936">
    <property type="entry name" value="HATPase_RsbW-like"/>
    <property type="match status" value="1"/>
</dbReference>
<accession>A0A401WDF3</accession>
<dbReference type="PANTHER" id="PTHR35526:SF3">
    <property type="entry name" value="ANTI-SIGMA-F FACTOR RSBW"/>
    <property type="match status" value="1"/>
</dbReference>
<evidence type="ECO:0000256" key="2">
    <source>
        <dbReference type="SAM" id="MobiDB-lite"/>
    </source>
</evidence>
<dbReference type="GO" id="GO:0004674">
    <property type="term" value="F:protein serine/threonine kinase activity"/>
    <property type="evidence" value="ECO:0007669"/>
    <property type="project" value="UniProtKB-KW"/>
</dbReference>
<dbReference type="EMBL" id="BHZD01000001">
    <property type="protein sequence ID" value="GCD47332.1"/>
    <property type="molecule type" value="Genomic_DNA"/>
</dbReference>
<protein>
    <submittedName>
        <fullName evidence="4">ATPase</fullName>
    </submittedName>
</protein>
<dbReference type="InterPro" id="IPR003594">
    <property type="entry name" value="HATPase_dom"/>
</dbReference>
<comment type="caution">
    <text evidence="4">The sequence shown here is derived from an EMBL/GenBank/DDBJ whole genome shotgun (WGS) entry which is preliminary data.</text>
</comment>
<reference evidence="4 5" key="1">
    <citation type="submission" date="2018-11" db="EMBL/GenBank/DDBJ databases">
        <title>Whole genome sequence of Streptomyces paromomycinus NBRC 15454(T).</title>
        <authorList>
            <person name="Komaki H."/>
            <person name="Tamura T."/>
        </authorList>
    </citation>
    <scope>NUCLEOTIDE SEQUENCE [LARGE SCALE GENOMIC DNA]</scope>
    <source>
        <strain evidence="4 5">NBRC 15454</strain>
    </source>
</reference>
<keyword evidence="1" id="KW-0418">Kinase</keyword>
<evidence type="ECO:0000256" key="1">
    <source>
        <dbReference type="ARBA" id="ARBA00022527"/>
    </source>
</evidence>
<dbReference type="InterPro" id="IPR050267">
    <property type="entry name" value="Anti-sigma-factor_SerPK"/>
</dbReference>
<dbReference type="InterPro" id="IPR036890">
    <property type="entry name" value="HATPase_C_sf"/>
</dbReference>
<keyword evidence="1" id="KW-0723">Serine/threonine-protein kinase</keyword>
<evidence type="ECO:0000313" key="4">
    <source>
        <dbReference type="EMBL" id="GCD47332.1"/>
    </source>
</evidence>
<dbReference type="SUPFAM" id="SSF55874">
    <property type="entry name" value="ATPase domain of HSP90 chaperone/DNA topoisomerase II/histidine kinase"/>
    <property type="match status" value="1"/>
</dbReference>
<name>A0A401WDF3_STREY</name>
<dbReference type="PANTHER" id="PTHR35526">
    <property type="entry name" value="ANTI-SIGMA-F FACTOR RSBW-RELATED"/>
    <property type="match status" value="1"/>
</dbReference>
<feature type="region of interest" description="Disordered" evidence="2">
    <location>
        <begin position="141"/>
        <end position="182"/>
    </location>
</feature>
<evidence type="ECO:0000259" key="3">
    <source>
        <dbReference type="Pfam" id="PF13581"/>
    </source>
</evidence>
<gene>
    <name evidence="4" type="ORF">GKJPGBOP_07098</name>
</gene>
<keyword evidence="5" id="KW-1185">Reference proteome</keyword>
<dbReference type="RefSeq" id="WP_125057474.1">
    <property type="nucleotide sequence ID" value="NZ_BHZD01000001.1"/>
</dbReference>
<feature type="domain" description="Histidine kinase/HSP90-like ATPase" evidence="3">
    <location>
        <begin position="14"/>
        <end position="126"/>
    </location>
</feature>
<dbReference type="Proteomes" id="UP000286746">
    <property type="component" value="Unassembled WGS sequence"/>
</dbReference>
<dbReference type="Gene3D" id="3.30.565.10">
    <property type="entry name" value="Histidine kinase-like ATPase, C-terminal domain"/>
    <property type="match status" value="1"/>
</dbReference>
<keyword evidence="1" id="KW-0808">Transferase</keyword>
<evidence type="ECO:0000313" key="5">
    <source>
        <dbReference type="Proteomes" id="UP000286746"/>
    </source>
</evidence>
<organism evidence="4 5">
    <name type="scientific">Streptomyces paromomycinus</name>
    <name type="common">Streptomyces rimosus subsp. paromomycinus</name>
    <dbReference type="NCBI Taxonomy" id="92743"/>
    <lineage>
        <taxon>Bacteria</taxon>
        <taxon>Bacillati</taxon>
        <taxon>Actinomycetota</taxon>
        <taxon>Actinomycetes</taxon>
        <taxon>Kitasatosporales</taxon>
        <taxon>Streptomycetaceae</taxon>
        <taxon>Streptomyces</taxon>
    </lineage>
</organism>
<proteinExistence type="predicted"/>
<feature type="compositionally biased region" description="Low complexity" evidence="2">
    <location>
        <begin position="141"/>
        <end position="155"/>
    </location>
</feature>
<dbReference type="AlphaFoldDB" id="A0A401WDF3"/>
<sequence length="182" mass="19630">MIRQPSRHCTVELQALPARIGQVRRIVSAQLRYWRLDALIDPAALGVTELLANVHQHAVPSKQCTVELLVLLDQLTVSVRDLDPRLPRVRTAGTLDTEGRGLSLIDALSESWGVRPDGGGKVVWFTLPALSLAPEETVRRTSAGRSSCARGAAAREPALTPAEPPLRTAVDTRPRVRGAGVG</sequence>